<dbReference type="InterPro" id="IPR023828">
    <property type="entry name" value="Peptidase_S8_Ser-AS"/>
</dbReference>
<evidence type="ECO:0000256" key="7">
    <source>
        <dbReference type="SAM" id="MobiDB-lite"/>
    </source>
</evidence>
<dbReference type="InterPro" id="IPR022398">
    <property type="entry name" value="Peptidase_S8_His-AS"/>
</dbReference>
<dbReference type="InterPro" id="IPR000209">
    <property type="entry name" value="Peptidase_S8/S53_dom"/>
</dbReference>
<reference evidence="9 10" key="1">
    <citation type="journal article" date="2019" name="Int. J. Syst. Evol. Microbiol.">
        <title>The Draft Whole-Genome Sequence of the Antibiotic Producer Empedobacter haloabium ATCC 31962 Provides Indications for Its Taxonomic Reclassification.</title>
        <authorList>
            <person name="Miess H."/>
            <person name="Arlt P."/>
            <person name="Apel A.K."/>
            <person name="Weber T."/>
            <person name="Nieselt K."/>
            <person name="Hanssen F."/>
            <person name="Czemmel S."/>
            <person name="Nahnsen S."/>
            <person name="Gross H."/>
        </authorList>
    </citation>
    <scope>NUCLEOTIDE SEQUENCE [LARGE SCALE GENOMIC DNA]</scope>
    <source>
        <strain evidence="9 10">ATCC 31962</strain>
    </source>
</reference>
<keyword evidence="3 5" id="KW-0378">Hydrolase</keyword>
<evidence type="ECO:0000256" key="3">
    <source>
        <dbReference type="ARBA" id="ARBA00022801"/>
    </source>
</evidence>
<dbReference type="InterPro" id="IPR036852">
    <property type="entry name" value="Peptidase_S8/S53_dom_sf"/>
</dbReference>
<feature type="active site" description="Charge relay system" evidence="5">
    <location>
        <position position="512"/>
    </location>
</feature>
<evidence type="ECO:0000256" key="6">
    <source>
        <dbReference type="RuleBase" id="RU003355"/>
    </source>
</evidence>
<keyword evidence="2 5" id="KW-0645">Protease</keyword>
<dbReference type="PANTHER" id="PTHR43806">
    <property type="entry name" value="PEPTIDASE S8"/>
    <property type="match status" value="1"/>
</dbReference>
<dbReference type="InterPro" id="IPR023827">
    <property type="entry name" value="Peptidase_S8_Asp-AS"/>
</dbReference>
<name>A0ABZ1UEQ7_9BURK</name>
<dbReference type="InterPro" id="IPR015500">
    <property type="entry name" value="Peptidase_S8_subtilisin-rel"/>
</dbReference>
<proteinExistence type="inferred from homology"/>
<gene>
    <name evidence="9" type="ORF">E7V67_016195</name>
</gene>
<protein>
    <submittedName>
        <fullName evidence="9">S8 family serine peptidase</fullName>
    </submittedName>
</protein>
<evidence type="ECO:0000313" key="9">
    <source>
        <dbReference type="EMBL" id="WUR11252.1"/>
    </source>
</evidence>
<feature type="region of interest" description="Disordered" evidence="7">
    <location>
        <begin position="1"/>
        <end position="44"/>
    </location>
</feature>
<dbReference type="PRINTS" id="PR00723">
    <property type="entry name" value="SUBTILISIN"/>
</dbReference>
<dbReference type="PROSITE" id="PS00138">
    <property type="entry name" value="SUBTILASE_SER"/>
    <property type="match status" value="1"/>
</dbReference>
<feature type="compositionally biased region" description="Low complexity" evidence="7">
    <location>
        <begin position="16"/>
        <end position="31"/>
    </location>
</feature>
<dbReference type="PROSITE" id="PS00137">
    <property type="entry name" value="SUBTILASE_HIS"/>
    <property type="match status" value="1"/>
</dbReference>
<feature type="domain" description="Peptidase S8/S53" evidence="8">
    <location>
        <begin position="292"/>
        <end position="541"/>
    </location>
</feature>
<keyword evidence="10" id="KW-1185">Reference proteome</keyword>
<evidence type="ECO:0000259" key="8">
    <source>
        <dbReference type="Pfam" id="PF00082"/>
    </source>
</evidence>
<dbReference type="Proteomes" id="UP000321323">
    <property type="component" value="Chromosome"/>
</dbReference>
<feature type="compositionally biased region" description="Basic and acidic residues" evidence="7">
    <location>
        <begin position="1"/>
        <end position="15"/>
    </location>
</feature>
<evidence type="ECO:0000256" key="5">
    <source>
        <dbReference type="PROSITE-ProRule" id="PRU01240"/>
    </source>
</evidence>
<comment type="similarity">
    <text evidence="1 5 6">Belongs to the peptidase S8 family.</text>
</comment>
<organism evidence="9 10">
    <name type="scientific">[Empedobacter] haloabium</name>
    <dbReference type="NCBI Taxonomy" id="592317"/>
    <lineage>
        <taxon>Bacteria</taxon>
        <taxon>Pseudomonadati</taxon>
        <taxon>Pseudomonadota</taxon>
        <taxon>Betaproteobacteria</taxon>
        <taxon>Burkholderiales</taxon>
        <taxon>Oxalobacteraceae</taxon>
        <taxon>Telluria group</taxon>
        <taxon>Telluria group incertae sedis</taxon>
    </lineage>
</organism>
<dbReference type="PANTHER" id="PTHR43806:SF11">
    <property type="entry name" value="CEREVISIN-RELATED"/>
    <property type="match status" value="1"/>
</dbReference>
<dbReference type="Gene3D" id="3.40.50.200">
    <property type="entry name" value="Peptidase S8/S53 domain"/>
    <property type="match status" value="1"/>
</dbReference>
<accession>A0ABZ1UEQ7</accession>
<dbReference type="PROSITE" id="PS00136">
    <property type="entry name" value="SUBTILASE_ASP"/>
    <property type="match status" value="1"/>
</dbReference>
<evidence type="ECO:0000256" key="1">
    <source>
        <dbReference type="ARBA" id="ARBA00011073"/>
    </source>
</evidence>
<evidence type="ECO:0000313" key="10">
    <source>
        <dbReference type="Proteomes" id="UP000321323"/>
    </source>
</evidence>
<dbReference type="PROSITE" id="PS51892">
    <property type="entry name" value="SUBTILASE"/>
    <property type="match status" value="1"/>
</dbReference>
<keyword evidence="4 5" id="KW-0720">Serine protease</keyword>
<feature type="active site" description="Charge relay system" evidence="5">
    <location>
        <position position="341"/>
    </location>
</feature>
<sequence>MSDNPKDQQKPRRSEAASADAADASAGRSEATVPVSDDGRGTTGERHVQYLVTLRRRPALALTGLSGLPALGQPDMDRVHNLLRTMRNVTVVRRVQSNRLALMGNGPASGSHDIIVVRTSPGAVGALSALAHPGLIVERDHLLGHLADTGPRLSPTIGLRPLNVIPASTTLRFQVRDTREAPQQNCAVVLYTNGGAEAQGMTDAQGRASIAVPVGYVNDIAAIYVKPFADCWEWFRYRPVLSVDDINPVQLQRLPEFSGAGFAAPTAGSDGFAGWGARLMGLTEAARGAARGRGIKVAIIDSGCDNTHPALTHVTIGQDYTNLDGDQRPDSSSWVTDTMSHGTHCAGVITGNGRDGHIRGFVPDAEVHVLKLFPGGAFNNLAAALHYCIDNQIDVVNCSLGGDQTSEAIAQLVDEARQAGVAVVVAAGNSSGPVQFPASVPGVMCVAAIGATGAFPDTTYHAQTCAQGSAGPNGLFAATFSCRGPQVGVCAPGVAVISSVPGGGYAAWDGTSMATPAVTGLVALVMGSHPEFMGPNALRGTARVDRAFQLIAAAAAPLPIPRQQAGAGLPRVTAGAPATAAAFDAMSGWNGGANDHVSQAQLEELVRAALVSGLAALQPAGARRM</sequence>
<dbReference type="Pfam" id="PF00082">
    <property type="entry name" value="Peptidase_S8"/>
    <property type="match status" value="1"/>
</dbReference>
<dbReference type="SUPFAM" id="SSF52743">
    <property type="entry name" value="Subtilisin-like"/>
    <property type="match status" value="1"/>
</dbReference>
<evidence type="ECO:0000256" key="4">
    <source>
        <dbReference type="ARBA" id="ARBA00022825"/>
    </source>
</evidence>
<evidence type="ECO:0000256" key="2">
    <source>
        <dbReference type="ARBA" id="ARBA00022670"/>
    </source>
</evidence>
<feature type="active site" description="Charge relay system" evidence="5">
    <location>
        <position position="301"/>
    </location>
</feature>
<dbReference type="EMBL" id="CP136508">
    <property type="protein sequence ID" value="WUR11252.1"/>
    <property type="molecule type" value="Genomic_DNA"/>
</dbReference>
<dbReference type="InterPro" id="IPR050131">
    <property type="entry name" value="Peptidase_S8_subtilisin-like"/>
</dbReference>